<evidence type="ECO:0000256" key="1">
    <source>
        <dbReference type="SAM" id="Phobius"/>
    </source>
</evidence>
<reference evidence="2 3" key="1">
    <citation type="submission" date="2019-06" db="EMBL/GenBank/DDBJ databases">
        <title>Genome sequence of Ureibacillus terrenus.</title>
        <authorList>
            <person name="Maclea K.S."/>
            <person name="Simoes M."/>
        </authorList>
    </citation>
    <scope>NUCLEOTIDE SEQUENCE [LARGE SCALE GENOMIC DNA]</scope>
    <source>
        <strain evidence="2 3">ATCC BAA-384</strain>
    </source>
</reference>
<gene>
    <name evidence="2" type="ORF">FKZ59_09130</name>
</gene>
<keyword evidence="3" id="KW-1185">Reference proteome</keyword>
<keyword evidence="1" id="KW-1133">Transmembrane helix</keyword>
<dbReference type="OrthoDB" id="2739296at2"/>
<feature type="transmembrane region" description="Helical" evidence="1">
    <location>
        <begin position="6"/>
        <end position="25"/>
    </location>
</feature>
<dbReference type="RefSeq" id="WP_141602451.1">
    <property type="nucleotide sequence ID" value="NZ_VIGD01000010.1"/>
</dbReference>
<accession>A0A540V1R5</accession>
<proteinExistence type="predicted"/>
<evidence type="ECO:0000313" key="3">
    <source>
        <dbReference type="Proteomes" id="UP000315753"/>
    </source>
</evidence>
<comment type="caution">
    <text evidence="2">The sequence shown here is derived from an EMBL/GenBank/DDBJ whole genome shotgun (WGS) entry which is preliminary data.</text>
</comment>
<keyword evidence="1" id="KW-0812">Transmembrane</keyword>
<dbReference type="Proteomes" id="UP000315753">
    <property type="component" value="Unassembled WGS sequence"/>
</dbReference>
<dbReference type="AlphaFoldDB" id="A0A540V1R5"/>
<sequence>MIRKTIWLMVTLILFLLFFVSGYLYHLFAPGMEIRTVITPIDKETYQSLESVEYAEHPEQKNFRKLTFTFTLKYSDKMKDIKAEMSEPLKNLLTYDVYWTGESFAFDDEKRNKFIVQEDIVLYMGEVSEEDLVKLLDDGVFIVAWMEDGKEKRKEFNLGETVLFIQ</sequence>
<keyword evidence="1" id="KW-0472">Membrane</keyword>
<dbReference type="EMBL" id="VIGD01000010">
    <property type="protein sequence ID" value="TQE90658.1"/>
    <property type="molecule type" value="Genomic_DNA"/>
</dbReference>
<organism evidence="2 3">
    <name type="scientific">Ureibacillus terrenus</name>
    <dbReference type="NCBI Taxonomy" id="118246"/>
    <lineage>
        <taxon>Bacteria</taxon>
        <taxon>Bacillati</taxon>
        <taxon>Bacillota</taxon>
        <taxon>Bacilli</taxon>
        <taxon>Bacillales</taxon>
        <taxon>Caryophanaceae</taxon>
        <taxon>Ureibacillus</taxon>
    </lineage>
</organism>
<name>A0A540V1R5_9BACL</name>
<evidence type="ECO:0000313" key="2">
    <source>
        <dbReference type="EMBL" id="TQE90658.1"/>
    </source>
</evidence>
<protein>
    <submittedName>
        <fullName evidence="2">Uncharacterized protein</fullName>
    </submittedName>
</protein>